<proteinExistence type="predicted"/>
<feature type="non-terminal residue" evidence="1">
    <location>
        <position position="84"/>
    </location>
</feature>
<organism evidence="1">
    <name type="scientific">human gut metagenome</name>
    <dbReference type="NCBI Taxonomy" id="408170"/>
    <lineage>
        <taxon>unclassified sequences</taxon>
        <taxon>metagenomes</taxon>
        <taxon>organismal metagenomes</taxon>
    </lineage>
</organism>
<accession>K1RWH5</accession>
<dbReference type="EMBL" id="AJWZ01010030">
    <property type="protein sequence ID" value="EKC49628.1"/>
    <property type="molecule type" value="Genomic_DNA"/>
</dbReference>
<dbReference type="AlphaFoldDB" id="K1RWH5"/>
<gene>
    <name evidence="1" type="ORF">OBE_14538</name>
</gene>
<comment type="caution">
    <text evidence="1">The sequence shown here is derived from an EMBL/GenBank/DDBJ whole genome shotgun (WGS) entry which is preliminary data.</text>
</comment>
<evidence type="ECO:0000313" key="1">
    <source>
        <dbReference type="EMBL" id="EKC49628.1"/>
    </source>
</evidence>
<protein>
    <submittedName>
        <fullName evidence="1">Uncharacterized protein</fullName>
    </submittedName>
</protein>
<sequence length="84" mass="9497">MNCLLKTIIYFKGVYDTLDLFTDHLIGAFESMGYGTFVYHTANEEVSKKMLLRLLGESQEFAAVTFNNLGYNLSFEQPEAAEGE</sequence>
<reference evidence="1" key="1">
    <citation type="journal article" date="2013" name="Environ. Microbiol.">
        <title>Microbiota from the distal guts of lean and obese adolescents exhibit partial functional redundancy besides clear differences in community structure.</title>
        <authorList>
            <person name="Ferrer M."/>
            <person name="Ruiz A."/>
            <person name="Lanza F."/>
            <person name="Haange S.B."/>
            <person name="Oberbach A."/>
            <person name="Till H."/>
            <person name="Bargiela R."/>
            <person name="Campoy C."/>
            <person name="Segura M.T."/>
            <person name="Richter M."/>
            <person name="von Bergen M."/>
            <person name="Seifert J."/>
            <person name="Suarez A."/>
        </authorList>
    </citation>
    <scope>NUCLEOTIDE SEQUENCE</scope>
</reference>
<name>K1RWH5_9ZZZZ</name>